<feature type="transmembrane region" description="Helical" evidence="15">
    <location>
        <begin position="1074"/>
        <end position="1095"/>
    </location>
</feature>
<dbReference type="GO" id="GO:0043682">
    <property type="term" value="F:P-type divalent copper transporter activity"/>
    <property type="evidence" value="ECO:0007669"/>
    <property type="project" value="TreeGrafter"/>
</dbReference>
<keyword evidence="12" id="KW-0186">Copper</keyword>
<dbReference type="PRINTS" id="PR00119">
    <property type="entry name" value="CATATPASE"/>
</dbReference>
<feature type="transmembrane region" description="Helical" evidence="15">
    <location>
        <begin position="480"/>
        <end position="507"/>
    </location>
</feature>
<dbReference type="SUPFAM" id="SSF81660">
    <property type="entry name" value="Metal cation-transporting ATPase, ATP-binding domain N"/>
    <property type="match status" value="1"/>
</dbReference>
<dbReference type="SFLD" id="SFLDG00002">
    <property type="entry name" value="C1.7:_P-type_atpase_like"/>
    <property type="match status" value="1"/>
</dbReference>
<dbReference type="SFLD" id="SFLDS00003">
    <property type="entry name" value="Haloacid_Dehalogenase"/>
    <property type="match status" value="1"/>
</dbReference>
<dbReference type="GO" id="GO:0016887">
    <property type="term" value="F:ATP hydrolysis activity"/>
    <property type="evidence" value="ECO:0007669"/>
    <property type="project" value="InterPro"/>
</dbReference>
<evidence type="ECO:0000256" key="5">
    <source>
        <dbReference type="ARBA" id="ARBA00022692"/>
    </source>
</evidence>
<keyword evidence="4" id="KW-0813">Transport</keyword>
<dbReference type="Proteomes" id="UP000663842">
    <property type="component" value="Unassembled WGS sequence"/>
</dbReference>
<comment type="subcellular location">
    <subcellularLocation>
        <location evidence="1">Golgi apparatus</location>
        <location evidence="1">trans-Golgi network membrane</location>
        <topology evidence="1">Multi-pass membrane protein</topology>
    </subcellularLocation>
    <subcellularLocation>
        <location evidence="15">Membrane</location>
    </subcellularLocation>
</comment>
<dbReference type="EMBL" id="CAJOBF010003517">
    <property type="protein sequence ID" value="CAF4095239.1"/>
    <property type="molecule type" value="Genomic_DNA"/>
</dbReference>
<evidence type="ECO:0000259" key="17">
    <source>
        <dbReference type="PROSITE" id="PS50846"/>
    </source>
</evidence>
<evidence type="ECO:0000256" key="15">
    <source>
        <dbReference type="RuleBase" id="RU362081"/>
    </source>
</evidence>
<dbReference type="PRINTS" id="PR00942">
    <property type="entry name" value="CUATPASEI"/>
</dbReference>
<evidence type="ECO:0000256" key="14">
    <source>
        <dbReference type="ARBA" id="ARBA00023136"/>
    </source>
</evidence>
<evidence type="ECO:0000256" key="9">
    <source>
        <dbReference type="ARBA" id="ARBA00022840"/>
    </source>
</evidence>
<evidence type="ECO:0000256" key="4">
    <source>
        <dbReference type="ARBA" id="ARBA00022448"/>
    </source>
</evidence>
<feature type="transmembrane region" description="Helical" evidence="15">
    <location>
        <begin position="450"/>
        <end position="468"/>
    </location>
</feature>
<dbReference type="Gene3D" id="3.40.1110.10">
    <property type="entry name" value="Calcium-transporting ATPase, cytoplasmic domain N"/>
    <property type="match status" value="1"/>
</dbReference>
<dbReference type="Gene3D" id="2.70.150.10">
    <property type="entry name" value="Calcium-transporting ATPase, cytoplasmic transduction domain A"/>
    <property type="match status" value="1"/>
</dbReference>
<evidence type="ECO:0000256" key="8">
    <source>
        <dbReference type="ARBA" id="ARBA00022796"/>
    </source>
</evidence>
<feature type="signal peptide" evidence="16">
    <location>
        <begin position="1"/>
        <end position="33"/>
    </location>
</feature>
<dbReference type="InterPro" id="IPR027256">
    <property type="entry name" value="P-typ_ATPase_IB"/>
</dbReference>
<evidence type="ECO:0000256" key="7">
    <source>
        <dbReference type="ARBA" id="ARBA00022741"/>
    </source>
</evidence>
<keyword evidence="6 15" id="KW-0479">Metal-binding</keyword>
<dbReference type="Gene3D" id="3.40.50.1000">
    <property type="entry name" value="HAD superfamily/HAD-like"/>
    <property type="match status" value="1"/>
</dbReference>
<dbReference type="InterPro" id="IPR023214">
    <property type="entry name" value="HAD_sf"/>
</dbReference>
<dbReference type="GO" id="GO:0005802">
    <property type="term" value="C:trans-Golgi network"/>
    <property type="evidence" value="ECO:0007669"/>
    <property type="project" value="UniProtKB-ARBA"/>
</dbReference>
<dbReference type="GO" id="GO:0016020">
    <property type="term" value="C:membrane"/>
    <property type="evidence" value="ECO:0007669"/>
    <property type="project" value="UniProtKB-SubCell"/>
</dbReference>
<keyword evidence="7 15" id="KW-0547">Nucleotide-binding</keyword>
<comment type="caution">
    <text evidence="18">The sequence shown here is derived from an EMBL/GenBank/DDBJ whole genome shotgun (WGS) entry which is preliminary data.</text>
</comment>
<dbReference type="Pfam" id="PF00122">
    <property type="entry name" value="E1-E2_ATPase"/>
    <property type="match status" value="1"/>
</dbReference>
<evidence type="ECO:0000256" key="1">
    <source>
        <dbReference type="ARBA" id="ARBA00004166"/>
    </source>
</evidence>
<dbReference type="FunFam" id="2.70.150.10:FF:000002">
    <property type="entry name" value="Copper-transporting ATPase 1, putative"/>
    <property type="match status" value="1"/>
</dbReference>
<dbReference type="PROSITE" id="PS01047">
    <property type="entry name" value="HMA_1"/>
    <property type="match status" value="1"/>
</dbReference>
<keyword evidence="8" id="KW-0187">Copper transport</keyword>
<dbReference type="InterPro" id="IPR001757">
    <property type="entry name" value="P_typ_ATPase"/>
</dbReference>
<sequence length="1226" mass="135300">MKLISKLNPSFISFASDILLLLLFRSHPMSLDCAEQTHLSSIRLILGGVHEDNQEYVLKRLCERIDGLVSCKFIDDNNQAELCFDTNKIAQYTLLSEIQGLGHPVQSLNSETVEAQLRIEGMHCNSCVSNICGAVLDMPGAIDIKLTFLDKLATIIYDPSILQLDDIITEIEKLSFQVAVSSSSQPRTTTDNHSSCDQKFEISTDNNQIRTTNEIVIEEPVYTRKAARNSTLHVSTDETELETCYFTVLGMTCASCVDSIQRNLSKVEGIHLVLVALLSQRAEIKYDPAHLLPSQIASLISNLGFRAELLDKVARGMDAIDVNIEGMSCASCVNKIQDHMSKIPGISSASVVLLTNRGKFQYDSSIIGPRDILKHISEDLGFPATVLTENLKSENLARLHRRITRQWRNSFIIAAIFGIPAMIVMFFFLFKYKDHSQAPHVTAGLSVENLIMFLLATPVQIISGRYFYVQAFQSLKHKTANMEVLIVLATSIAYIYSIIVVITNMIMKIPSPMAFFDVSPMLFMFVALGRWLEHTAKAKTSDALKKLLSLQPPQGTLIKLDSRGKIIEEKIVLAQLIQRDDLLKVQPGETIPTDGRIIDGVTSCDESLITGESMPVDKTVGAQVIGGTKNLDGLIIMRATHVGQETALKQIIRLVEDAQTSKAPIQQLADRIAGYFVPFVVSISLLTLSIYIILGYAMFDKLEKYSAYYQPTDQRESSHGHNMSTTYEPSKTEIVLELAFRYAITVLSVACPCALGLATPTAVMVGTGVGASNGILIKGGEPLESAHQIGTIVFDKTGTITKGKPSVIDKRIFFQNADMTLDRMLAIAGTAESGSEHPLALAVRNHCKDYFGTNELGRCRDFKAIWGYGLQARVSNIDCLVQSTDRNTSHTYSVLIGNREWMKRNHLSIDDGIDKTMSIHEHDGHTAVLVAIDGKVVGMLAIADEIKPTAPLTIYALQSLGLRTILLTGDNVKTARAIASQVGIKTVYAEVLPTHKERFIVSLKENKKYHGKVAMVGDGINDSPALARADVGIAVGTGADVAVEAASIVLIRDELFDVVAAIKLSKKTVWRIRLNFIFATVYNLIGIPIAAGVLLPAGVQLMPWMAAAAMALSSVSVVASSLLLRYFKKPRMEKYERDVRYRQWSLNKSTDIIVHRGIDDLPMMRPKSSILSSLRNSRLSQIVRESISVVKNAVMEEKIKATVYFNDEQTTNRQKEEETELQVTHL</sequence>
<keyword evidence="10" id="KW-1278">Translocase</keyword>
<proteinExistence type="inferred from homology"/>
<dbReference type="SUPFAM" id="SSF81653">
    <property type="entry name" value="Calcium ATPase, transduction domain A"/>
    <property type="match status" value="1"/>
</dbReference>
<dbReference type="NCBIfam" id="TIGR01494">
    <property type="entry name" value="ATPase_P-type"/>
    <property type="match status" value="1"/>
</dbReference>
<evidence type="ECO:0000256" key="16">
    <source>
        <dbReference type="SAM" id="SignalP"/>
    </source>
</evidence>
<feature type="chain" id="PRO_5032860541" description="P-type Cu(+) transporter" evidence="16">
    <location>
        <begin position="34"/>
        <end position="1226"/>
    </location>
</feature>
<dbReference type="PROSITE" id="PS50846">
    <property type="entry name" value="HMA_2"/>
    <property type="match status" value="3"/>
</dbReference>
<dbReference type="PANTHER" id="PTHR43520:SF8">
    <property type="entry name" value="P-TYPE CU(+) TRANSPORTER"/>
    <property type="match status" value="1"/>
</dbReference>
<dbReference type="InterPro" id="IPR036412">
    <property type="entry name" value="HAD-like_sf"/>
</dbReference>
<dbReference type="CDD" id="cd00371">
    <property type="entry name" value="HMA"/>
    <property type="match status" value="3"/>
</dbReference>
<keyword evidence="9 15" id="KW-0067">ATP-binding</keyword>
<evidence type="ECO:0000313" key="18">
    <source>
        <dbReference type="EMBL" id="CAF4095239.1"/>
    </source>
</evidence>
<dbReference type="GO" id="GO:0005507">
    <property type="term" value="F:copper ion binding"/>
    <property type="evidence" value="ECO:0007669"/>
    <property type="project" value="TreeGrafter"/>
</dbReference>
<comment type="similarity">
    <text evidence="2 15">Belongs to the cation transport ATPase (P-type) (TC 3.A.3) family. Type IB subfamily.</text>
</comment>
<dbReference type="CDD" id="cd02094">
    <property type="entry name" value="P-type_ATPase_Cu-like"/>
    <property type="match status" value="1"/>
</dbReference>
<keyword evidence="13" id="KW-0406">Ion transport</keyword>
<dbReference type="Pfam" id="PF00702">
    <property type="entry name" value="Hydrolase"/>
    <property type="match status" value="1"/>
</dbReference>
<dbReference type="InterPro" id="IPR036163">
    <property type="entry name" value="HMA_dom_sf"/>
</dbReference>
<dbReference type="Pfam" id="PF00403">
    <property type="entry name" value="HMA"/>
    <property type="match status" value="3"/>
</dbReference>
<name>A0A819UDD4_9BILA</name>
<evidence type="ECO:0000256" key="13">
    <source>
        <dbReference type="ARBA" id="ARBA00023065"/>
    </source>
</evidence>
<keyword evidence="14 15" id="KW-0472">Membrane</keyword>
<feature type="transmembrane region" description="Helical" evidence="15">
    <location>
        <begin position="672"/>
        <end position="699"/>
    </location>
</feature>
<dbReference type="InterPro" id="IPR006121">
    <property type="entry name" value="HMA_dom"/>
</dbReference>
<dbReference type="InterPro" id="IPR018303">
    <property type="entry name" value="ATPase_P-typ_P_site"/>
</dbReference>
<dbReference type="SUPFAM" id="SSF55008">
    <property type="entry name" value="HMA, heavy metal-associated domain"/>
    <property type="match status" value="3"/>
</dbReference>
<dbReference type="GO" id="GO:0005524">
    <property type="term" value="F:ATP binding"/>
    <property type="evidence" value="ECO:0007669"/>
    <property type="project" value="UniProtKB-UniRule"/>
</dbReference>
<dbReference type="PROSITE" id="PS00154">
    <property type="entry name" value="ATPASE_E1_E2"/>
    <property type="match status" value="1"/>
</dbReference>
<dbReference type="InterPro" id="IPR023299">
    <property type="entry name" value="ATPase_P-typ_cyto_dom_N"/>
</dbReference>
<dbReference type="GO" id="GO:0140581">
    <property type="term" value="F:P-type monovalent copper transporter activity"/>
    <property type="evidence" value="ECO:0007669"/>
    <property type="project" value="UniProtKB-EC"/>
</dbReference>
<dbReference type="InterPro" id="IPR059000">
    <property type="entry name" value="ATPase_P-type_domA"/>
</dbReference>
<accession>A0A819UDD4</accession>
<feature type="transmembrane region" description="Helical" evidence="15">
    <location>
        <begin position="1101"/>
        <end position="1127"/>
    </location>
</feature>
<dbReference type="NCBIfam" id="TIGR01525">
    <property type="entry name" value="ATPase-IB_hvy"/>
    <property type="match status" value="1"/>
</dbReference>
<dbReference type="GO" id="GO:0055070">
    <property type="term" value="P:copper ion homeostasis"/>
    <property type="evidence" value="ECO:0007669"/>
    <property type="project" value="TreeGrafter"/>
</dbReference>
<dbReference type="FunFam" id="3.40.50.1000:FF:000144">
    <property type="entry name" value="copper-transporting ATPase 1 isoform X2"/>
    <property type="match status" value="1"/>
</dbReference>
<dbReference type="AlphaFoldDB" id="A0A819UDD4"/>
<reference evidence="18" key="1">
    <citation type="submission" date="2021-02" db="EMBL/GenBank/DDBJ databases">
        <authorList>
            <person name="Nowell W R."/>
        </authorList>
    </citation>
    <scope>NUCLEOTIDE SEQUENCE</scope>
</reference>
<gene>
    <name evidence="18" type="ORF">UXM345_LOCUS21914</name>
</gene>
<keyword evidence="11 15" id="KW-1133">Transmembrane helix</keyword>
<evidence type="ECO:0000256" key="6">
    <source>
        <dbReference type="ARBA" id="ARBA00022723"/>
    </source>
</evidence>
<evidence type="ECO:0000256" key="3">
    <source>
        <dbReference type="ARBA" id="ARBA00012517"/>
    </source>
</evidence>
<feature type="domain" description="HMA" evidence="17">
    <location>
        <begin position="318"/>
        <end position="385"/>
    </location>
</feature>
<dbReference type="SUPFAM" id="SSF81665">
    <property type="entry name" value="Calcium ATPase, transmembrane domain M"/>
    <property type="match status" value="1"/>
</dbReference>
<evidence type="ECO:0000256" key="2">
    <source>
        <dbReference type="ARBA" id="ARBA00006024"/>
    </source>
</evidence>
<dbReference type="InterPro" id="IPR044492">
    <property type="entry name" value="P_typ_ATPase_HD_dom"/>
</dbReference>
<dbReference type="InterPro" id="IPR008250">
    <property type="entry name" value="ATPase_P-typ_transduc_dom_A_sf"/>
</dbReference>
<keyword evidence="5 15" id="KW-0812">Transmembrane</keyword>
<organism evidence="18 19">
    <name type="scientific">Rotaria magnacalcarata</name>
    <dbReference type="NCBI Taxonomy" id="392030"/>
    <lineage>
        <taxon>Eukaryota</taxon>
        <taxon>Metazoa</taxon>
        <taxon>Spiralia</taxon>
        <taxon>Gnathifera</taxon>
        <taxon>Rotifera</taxon>
        <taxon>Eurotatoria</taxon>
        <taxon>Bdelloidea</taxon>
        <taxon>Philodinida</taxon>
        <taxon>Philodinidae</taxon>
        <taxon>Rotaria</taxon>
    </lineage>
</organism>
<dbReference type="FunFam" id="3.30.70.100:FF:000001">
    <property type="entry name" value="ATPase copper transporting beta"/>
    <property type="match status" value="3"/>
</dbReference>
<evidence type="ECO:0000256" key="11">
    <source>
        <dbReference type="ARBA" id="ARBA00022989"/>
    </source>
</evidence>
<dbReference type="SUPFAM" id="SSF56784">
    <property type="entry name" value="HAD-like"/>
    <property type="match status" value="1"/>
</dbReference>
<dbReference type="EC" id="7.2.2.8" evidence="3"/>
<dbReference type="InterPro" id="IPR023298">
    <property type="entry name" value="ATPase_P-typ_TM_dom_sf"/>
</dbReference>
<feature type="transmembrane region" description="Helical" evidence="15">
    <location>
        <begin position="739"/>
        <end position="758"/>
    </location>
</feature>
<protein>
    <recommendedName>
        <fullName evidence="3">P-type Cu(+) transporter</fullName>
        <ecNumber evidence="3">7.2.2.8</ecNumber>
    </recommendedName>
</protein>
<feature type="domain" description="HMA" evidence="17">
    <location>
        <begin position="242"/>
        <end position="308"/>
    </location>
</feature>
<evidence type="ECO:0000313" key="19">
    <source>
        <dbReference type="Proteomes" id="UP000663842"/>
    </source>
</evidence>
<dbReference type="SFLD" id="SFLDF00027">
    <property type="entry name" value="p-type_atpase"/>
    <property type="match status" value="1"/>
</dbReference>
<dbReference type="InterPro" id="IPR017969">
    <property type="entry name" value="Heavy-metal-associated_CS"/>
</dbReference>
<evidence type="ECO:0000256" key="10">
    <source>
        <dbReference type="ARBA" id="ARBA00022967"/>
    </source>
</evidence>
<feature type="transmembrane region" description="Helical" evidence="15">
    <location>
        <begin position="513"/>
        <end position="532"/>
    </location>
</feature>
<dbReference type="PANTHER" id="PTHR43520">
    <property type="entry name" value="ATP7, ISOFORM B"/>
    <property type="match status" value="1"/>
</dbReference>
<dbReference type="Gene3D" id="3.30.70.100">
    <property type="match status" value="3"/>
</dbReference>
<evidence type="ECO:0000256" key="12">
    <source>
        <dbReference type="ARBA" id="ARBA00023008"/>
    </source>
</evidence>
<feature type="domain" description="HMA" evidence="17">
    <location>
        <begin position="113"/>
        <end position="179"/>
    </location>
</feature>
<keyword evidence="16" id="KW-0732">Signal</keyword>
<feature type="transmembrane region" description="Helical" evidence="15">
    <location>
        <begin position="411"/>
        <end position="430"/>
    </location>
</feature>